<dbReference type="EMBL" id="CP101988">
    <property type="protein sequence ID" value="UUI74500.1"/>
    <property type="molecule type" value="Genomic_DNA"/>
</dbReference>
<dbReference type="Proteomes" id="UP001316189">
    <property type="component" value="Chromosome"/>
</dbReference>
<sequence>MDDSVGKVIAVAPAARAWIRGQASRASAGREWIVATVTVAAVAALAWFRVPPVARANVWAEDGAVFLTGTFDASPWQAVLQPYDGYYHLLPRAWAEAITAFAPTDAYALAVTAASCAVAGAAAGLVYVCSQTVTHSTALRLAFAAVTALAPTLPIEVLGNLANLHWFLLWLIPWILLYIPRTWTTSVALGAVALVSALTEVQALYFVPLAVWRWRERRGWPVRIGLLAGLVAQLLVDSDRAKATGPVPAAAEIVGGYLVNTVGTIWWGSAHTVTWAVAEFGWWTIAAALIPSVGALLLVLWRGTSAQRVAAIVFPAASLVIWCTAVVVNRSPYTFDRPDQWPAPEFAILRYSPVPSMFLLAGLLLAVTVLRGRREAIVALVLAVPLSLALVTSLVPRDVFREQGTGWEQEVEQGRMECTGNPALTDSVLEVTPPGWQTRVPCAVLEDE</sequence>
<feature type="transmembrane region" description="Helical" evidence="1">
    <location>
        <begin position="32"/>
        <end position="50"/>
    </location>
</feature>
<keyword evidence="1" id="KW-0472">Membrane</keyword>
<proteinExistence type="predicted"/>
<organism evidence="2 3">
    <name type="scientific">Cellulomonas chengniuliangii</name>
    <dbReference type="NCBI Taxonomy" id="2968084"/>
    <lineage>
        <taxon>Bacteria</taxon>
        <taxon>Bacillati</taxon>
        <taxon>Actinomycetota</taxon>
        <taxon>Actinomycetes</taxon>
        <taxon>Micrococcales</taxon>
        <taxon>Cellulomonadaceae</taxon>
        <taxon>Cellulomonas</taxon>
    </lineage>
</organism>
<keyword evidence="1" id="KW-1133">Transmembrane helix</keyword>
<feature type="transmembrane region" description="Helical" evidence="1">
    <location>
        <begin position="377"/>
        <end position="395"/>
    </location>
</feature>
<feature type="transmembrane region" description="Helical" evidence="1">
    <location>
        <begin position="187"/>
        <end position="208"/>
    </location>
</feature>
<feature type="transmembrane region" description="Helical" evidence="1">
    <location>
        <begin position="220"/>
        <end position="237"/>
    </location>
</feature>
<feature type="transmembrane region" description="Helical" evidence="1">
    <location>
        <begin position="106"/>
        <end position="129"/>
    </location>
</feature>
<evidence type="ECO:0000313" key="3">
    <source>
        <dbReference type="Proteomes" id="UP001316189"/>
    </source>
</evidence>
<feature type="transmembrane region" description="Helical" evidence="1">
    <location>
        <begin position="249"/>
        <end position="268"/>
    </location>
</feature>
<feature type="transmembrane region" description="Helical" evidence="1">
    <location>
        <begin position="164"/>
        <end position="180"/>
    </location>
</feature>
<name>A0ABY5KZB6_9CELL</name>
<keyword evidence="3" id="KW-1185">Reference proteome</keyword>
<evidence type="ECO:0000313" key="2">
    <source>
        <dbReference type="EMBL" id="UUI74500.1"/>
    </source>
</evidence>
<evidence type="ECO:0000256" key="1">
    <source>
        <dbReference type="SAM" id="Phobius"/>
    </source>
</evidence>
<dbReference type="RefSeq" id="WP_227569440.1">
    <property type="nucleotide sequence ID" value="NZ_CP101988.1"/>
</dbReference>
<feature type="transmembrane region" description="Helical" evidence="1">
    <location>
        <begin position="141"/>
        <end position="158"/>
    </location>
</feature>
<feature type="transmembrane region" description="Helical" evidence="1">
    <location>
        <begin position="308"/>
        <end position="328"/>
    </location>
</feature>
<keyword evidence="1" id="KW-0812">Transmembrane</keyword>
<reference evidence="2 3" key="1">
    <citation type="submission" date="2022-07" db="EMBL/GenBank/DDBJ databases">
        <title>Novel species in genus cellulomonas.</title>
        <authorList>
            <person name="Ye L."/>
        </authorList>
    </citation>
    <scope>NUCLEOTIDE SEQUENCE [LARGE SCALE GENOMIC DNA]</scope>
    <source>
        <strain evidence="3">zg-Y338</strain>
    </source>
</reference>
<protein>
    <recommendedName>
        <fullName evidence="4">DUF2029 domain-containing protein</fullName>
    </recommendedName>
</protein>
<gene>
    <name evidence="2" type="ORF">NP064_11930</name>
</gene>
<evidence type="ECO:0008006" key="4">
    <source>
        <dbReference type="Google" id="ProtNLM"/>
    </source>
</evidence>
<feature type="transmembrane region" description="Helical" evidence="1">
    <location>
        <begin position="280"/>
        <end position="301"/>
    </location>
</feature>
<feature type="transmembrane region" description="Helical" evidence="1">
    <location>
        <begin position="348"/>
        <end position="370"/>
    </location>
</feature>
<accession>A0ABY5KZB6</accession>